<organism evidence="1">
    <name type="scientific">Quercus suber</name>
    <name type="common">Cork oak</name>
    <dbReference type="NCBI Taxonomy" id="58331"/>
    <lineage>
        <taxon>Eukaryota</taxon>
        <taxon>Viridiplantae</taxon>
        <taxon>Streptophyta</taxon>
        <taxon>Embryophyta</taxon>
        <taxon>Tracheophyta</taxon>
        <taxon>Spermatophyta</taxon>
        <taxon>Magnoliopsida</taxon>
        <taxon>eudicotyledons</taxon>
        <taxon>Gunneridae</taxon>
        <taxon>Pentapetalae</taxon>
        <taxon>rosids</taxon>
        <taxon>fabids</taxon>
        <taxon>Fagales</taxon>
        <taxon>Fagaceae</taxon>
        <taxon>Quercus</taxon>
    </lineage>
</organism>
<dbReference type="PANTHER" id="PTHR45125">
    <property type="entry name" value="F21J9.4-RELATED"/>
    <property type="match status" value="1"/>
</dbReference>
<reference evidence="1" key="1">
    <citation type="submission" date="2017-12" db="EMBL/GenBank/DDBJ databases">
        <authorList>
            <person name="Barbosa P."/>
            <person name="Usie A."/>
            <person name="Ramos A.M."/>
        </authorList>
    </citation>
    <scope>NUCLEOTIDE SEQUENCE</scope>
    <source>
        <strain evidence="1">HL8</strain>
        <tissue evidence="1">Leaves</tissue>
    </source>
</reference>
<dbReference type="PANTHER" id="PTHR45125:SF51">
    <property type="entry name" value="F21J9.4-RELATED"/>
    <property type="match status" value="1"/>
</dbReference>
<sequence>MLSTLSNSLKLSPLNSHLYVPLPPPIHASDPTCLQFAWKYIAASNFMESRRDLTYFTDIMNGDIEIDSELLGTSQNTLMSIFDSPPQVENASSTKGKRGTNFSVDEDQLLVSAWLNISVDVIHSNEQTQNTFHQKVWEYFTRYNTSNSTRTAISLISCWGTINEKTNKIANAKALYKETFKKPFLLEPCWLMLKDQPKWADPNVRSRAFVPPTLESTSIGKGVVGPDLVTLPILRGQLVGTLKRPNRSNKATGKDVGNYLTKKLKFIEESQEHDKESLHIKAEKLRLGE</sequence>
<gene>
    <name evidence="1" type="ORF">CFP56_011529</name>
</gene>
<reference evidence="1" key="3">
    <citation type="submission" date="2023-07" db="EMBL/GenBank/DDBJ databases">
        <title>An improved reference 1 genome and first organelle genomes of Quercus suber.</title>
        <authorList>
            <consortium name="Genosuber Consortium"/>
            <person name="Usie A."/>
            <person name="Serra O."/>
            <person name="Barros P."/>
        </authorList>
    </citation>
    <scope>NUCLEOTIDE SEQUENCE</scope>
    <source>
        <strain evidence="1">HL8</strain>
        <tissue evidence="1">Leaves</tissue>
    </source>
</reference>
<dbReference type="EMBL" id="PKMF04000018">
    <property type="protein sequence ID" value="KAK7858555.1"/>
    <property type="molecule type" value="Genomic_DNA"/>
</dbReference>
<proteinExistence type="predicted"/>
<evidence type="ECO:0000313" key="1">
    <source>
        <dbReference type="EMBL" id="KAK7858555.1"/>
    </source>
</evidence>
<name>A0AAW0M3W2_QUESU</name>
<evidence type="ECO:0008006" key="2">
    <source>
        <dbReference type="Google" id="ProtNLM"/>
    </source>
</evidence>
<dbReference type="AlphaFoldDB" id="A0AAW0M3W2"/>
<protein>
    <recommendedName>
        <fullName evidence="2">No apical meristem-associated C-terminal domain-containing protein</fullName>
    </recommendedName>
</protein>
<reference evidence="1" key="2">
    <citation type="journal article" date="2018" name="Sci. Data">
        <title>The draft genome sequence of cork oak.</title>
        <authorList>
            <person name="Ramos A.M."/>
            <person name="Usie A."/>
            <person name="Barbosa P."/>
            <person name="Barros P.M."/>
            <person name="Capote T."/>
            <person name="Chaves I."/>
            <person name="Simoes F."/>
            <person name="Abreu I."/>
            <person name="Carrasquinho I."/>
            <person name="Faro C."/>
            <person name="Guimaraes J.B."/>
            <person name="Mendonca D."/>
            <person name="Nobrega F."/>
            <person name="Rodrigues L."/>
            <person name="Saibo N.J.M."/>
            <person name="Varela M.C."/>
            <person name="Egas C."/>
            <person name="Matos J."/>
            <person name="Miguel C.M."/>
            <person name="Oliveira M.M."/>
            <person name="Ricardo C.P."/>
            <person name="Goncalves S."/>
        </authorList>
    </citation>
    <scope>NUCLEOTIDE SEQUENCE [LARGE SCALE GENOMIC DNA]</scope>
    <source>
        <strain evidence="1">HL8</strain>
    </source>
</reference>
<comment type="caution">
    <text evidence="1">The sequence shown here is derived from an EMBL/GenBank/DDBJ whole genome shotgun (WGS) entry which is preliminary data.</text>
</comment>
<accession>A0AAW0M3W2</accession>